<evidence type="ECO:0000256" key="9">
    <source>
        <dbReference type="ARBA" id="ARBA00038592"/>
    </source>
</evidence>
<comment type="similarity">
    <text evidence="10">Belongs to the CRISPR-associated endonuclease Cas1 family.</text>
</comment>
<keyword evidence="2 10" id="KW-0479">Metal-binding</keyword>
<dbReference type="PANTHER" id="PTHR34353">
    <property type="entry name" value="CRISPR-ASSOCIATED ENDONUCLEASE CAS1 1"/>
    <property type="match status" value="1"/>
</dbReference>
<dbReference type="GO" id="GO:0043571">
    <property type="term" value="P:maintenance of CRISPR repeat elements"/>
    <property type="evidence" value="ECO:0007669"/>
    <property type="project" value="UniProtKB-UniRule"/>
</dbReference>
<evidence type="ECO:0000256" key="6">
    <source>
        <dbReference type="ARBA" id="ARBA00023118"/>
    </source>
</evidence>
<dbReference type="InterPro" id="IPR042206">
    <property type="entry name" value="CRISPR-assoc_Cas1_C"/>
</dbReference>
<keyword evidence="3 10" id="KW-0255">Endonuclease</keyword>
<proteinExistence type="inferred from homology"/>
<keyword evidence="13" id="KW-1185">Reference proteome</keyword>
<dbReference type="GO" id="GO:0046872">
    <property type="term" value="F:metal ion binding"/>
    <property type="evidence" value="ECO:0007669"/>
    <property type="project" value="UniProtKB-UniRule"/>
</dbReference>
<dbReference type="PANTHER" id="PTHR34353:SF2">
    <property type="entry name" value="CRISPR-ASSOCIATED ENDONUCLEASE CAS1 1"/>
    <property type="match status" value="1"/>
</dbReference>
<dbReference type="GO" id="GO:0004520">
    <property type="term" value="F:DNA endonuclease activity"/>
    <property type="evidence" value="ECO:0007669"/>
    <property type="project" value="InterPro"/>
</dbReference>
<feature type="binding site" evidence="10">
    <location>
        <position position="224"/>
    </location>
    <ligand>
        <name>Mn(2+)</name>
        <dbReference type="ChEBI" id="CHEBI:29035"/>
    </ligand>
</feature>
<dbReference type="InterPro" id="IPR027617">
    <property type="entry name" value="Cas1_PREFRAN"/>
</dbReference>
<feature type="transmembrane region" description="Helical" evidence="11">
    <location>
        <begin position="45"/>
        <end position="64"/>
    </location>
</feature>
<dbReference type="InterPro" id="IPR050646">
    <property type="entry name" value="Cas1"/>
</dbReference>
<feature type="binding site" evidence="10">
    <location>
        <position position="163"/>
    </location>
    <ligand>
        <name>Mn(2+)</name>
        <dbReference type="ChEBI" id="CHEBI:29035"/>
    </ligand>
</feature>
<evidence type="ECO:0000256" key="2">
    <source>
        <dbReference type="ARBA" id="ARBA00022723"/>
    </source>
</evidence>
<evidence type="ECO:0000256" key="10">
    <source>
        <dbReference type="HAMAP-Rule" id="MF_01470"/>
    </source>
</evidence>
<evidence type="ECO:0000256" key="11">
    <source>
        <dbReference type="SAM" id="Phobius"/>
    </source>
</evidence>
<comment type="caution">
    <text evidence="12">The sequence shown here is derived from an EMBL/GenBank/DDBJ whole genome shotgun (WGS) entry which is preliminary data.</text>
</comment>
<comment type="cofactor">
    <cofactor evidence="10">
        <name>Mg(2+)</name>
        <dbReference type="ChEBI" id="CHEBI:18420"/>
    </cofactor>
    <cofactor evidence="10">
        <name>Mn(2+)</name>
        <dbReference type="ChEBI" id="CHEBI:29035"/>
    </cofactor>
</comment>
<dbReference type="HAMAP" id="MF_01470">
    <property type="entry name" value="Cas1"/>
    <property type="match status" value="1"/>
</dbReference>
<dbReference type="NCBIfam" id="TIGR00287">
    <property type="entry name" value="cas1"/>
    <property type="match status" value="1"/>
</dbReference>
<dbReference type="GO" id="GO:0003677">
    <property type="term" value="F:DNA binding"/>
    <property type="evidence" value="ECO:0007669"/>
    <property type="project" value="UniProtKB-KW"/>
</dbReference>
<comment type="function">
    <text evidence="10">CRISPR (clustered regularly interspaced short palindromic repeat), is an adaptive immune system that provides protection against mobile genetic elements (viruses, transposable elements and conjugative plasmids). CRISPR clusters contain spacers, sequences complementary to antecedent mobile elements, and target invading nucleic acids. CRISPR clusters are transcribed and processed into CRISPR RNA (crRNA). Acts as a dsDNA endonuclease. Involved in the integration of spacer DNA into the CRISPR cassette.</text>
</comment>
<evidence type="ECO:0000256" key="7">
    <source>
        <dbReference type="ARBA" id="ARBA00023125"/>
    </source>
</evidence>
<organism evidence="12 13">
    <name type="scientific">Sulfurimonas crateris</name>
    <dbReference type="NCBI Taxonomy" id="2574727"/>
    <lineage>
        <taxon>Bacteria</taxon>
        <taxon>Pseudomonadati</taxon>
        <taxon>Campylobacterota</taxon>
        <taxon>Epsilonproteobacteria</taxon>
        <taxon>Campylobacterales</taxon>
        <taxon>Sulfurimonadaceae</taxon>
        <taxon>Sulfurimonas</taxon>
    </lineage>
</organism>
<evidence type="ECO:0000313" key="12">
    <source>
        <dbReference type="EMBL" id="TKI70028.1"/>
    </source>
</evidence>
<sequence>MMSLNDFKQKQIIIALLNHGEKLSFKNDNVVITDKDGKIKHQSTCYRLFALMIVGNISITSGLLQRSKKFGFSITLLSYGLIPYGIWQYKTEGNFLLRQKQYAYKSNAIALHIVQNKIDQQIIHLQKRRDKPLALTQAIDKLRDYRGRLLDESLDFQEILGVEGVASRLYFSHMFDNIEWNGRTPRTKKDITNLLMDIGYMQLFHLLDAMLNLYGFDTYKGVYHKEFYQRKSLVADIIEPFRPIVDYRIRKAYNLGQINPDDFDFINGQYRLFGDKAKPYTKWLLEAILEYKNEMFLYIQQYYRAFIQEKTIGAYPMFLGKIP</sequence>
<keyword evidence="5 10" id="KW-0460">Magnesium</keyword>
<evidence type="ECO:0000256" key="1">
    <source>
        <dbReference type="ARBA" id="ARBA00022722"/>
    </source>
</evidence>
<feature type="binding site" evidence="10">
    <location>
        <position position="239"/>
    </location>
    <ligand>
        <name>Mn(2+)</name>
        <dbReference type="ChEBI" id="CHEBI:29035"/>
    </ligand>
</feature>
<dbReference type="Pfam" id="PF01867">
    <property type="entry name" value="Cas_Cas1"/>
    <property type="match status" value="1"/>
</dbReference>
<keyword evidence="11" id="KW-0812">Transmembrane</keyword>
<dbReference type="Proteomes" id="UP000309561">
    <property type="component" value="Unassembled WGS sequence"/>
</dbReference>
<evidence type="ECO:0000256" key="5">
    <source>
        <dbReference type="ARBA" id="ARBA00022842"/>
    </source>
</evidence>
<keyword evidence="11" id="KW-0472">Membrane</keyword>
<evidence type="ECO:0000313" key="13">
    <source>
        <dbReference type="Proteomes" id="UP000309561"/>
    </source>
</evidence>
<dbReference type="EMBL" id="SZPX01000003">
    <property type="protein sequence ID" value="TKI70028.1"/>
    <property type="molecule type" value="Genomic_DNA"/>
</dbReference>
<name>A0A4U2Z701_9BACT</name>
<evidence type="ECO:0000256" key="8">
    <source>
        <dbReference type="ARBA" id="ARBA00023211"/>
    </source>
</evidence>
<gene>
    <name evidence="10 12" type="primary">cas1</name>
    <name evidence="12" type="ORF">FCU45_05320</name>
</gene>
<dbReference type="Gene3D" id="1.20.120.920">
    <property type="entry name" value="CRISPR-associated endonuclease Cas1, C-terminal domain"/>
    <property type="match status" value="1"/>
</dbReference>
<keyword evidence="4 10" id="KW-0378">Hydrolase</keyword>
<comment type="subunit">
    <text evidence="9 10">Homodimer, forms a heterotetramer with a Cas2 homodimer.</text>
</comment>
<dbReference type="OrthoDB" id="5366084at2"/>
<reference evidence="12 13" key="1">
    <citation type="submission" date="2019-04" db="EMBL/GenBank/DDBJ databases">
        <title>Sulfurimonas crateris sp. nov. a facultative anaerobic sulfur-oxidizing chemolithautotrophic bacterium isolated from a terrestrial mud vulcano.</title>
        <authorList>
            <person name="Ratnikova N.M."/>
            <person name="Slobodkin A.I."/>
            <person name="Merkel A.Y."/>
            <person name="Novikov A."/>
            <person name="Bonch-Osmolovskaya E.A."/>
            <person name="Slobodkina G.B."/>
        </authorList>
    </citation>
    <scope>NUCLEOTIDE SEQUENCE [LARGE SCALE GENOMIC DNA]</scope>
    <source>
        <strain evidence="12 13">SN118</strain>
    </source>
</reference>
<protein>
    <recommendedName>
        <fullName evidence="10">CRISPR-associated endonuclease Cas1</fullName>
        <ecNumber evidence="10">3.1.-.-</ecNumber>
    </recommendedName>
</protein>
<dbReference type="GO" id="GO:0051607">
    <property type="term" value="P:defense response to virus"/>
    <property type="evidence" value="ECO:0007669"/>
    <property type="project" value="UniProtKB-UniRule"/>
</dbReference>
<dbReference type="AlphaFoldDB" id="A0A4U2Z701"/>
<keyword evidence="7 10" id="KW-0238">DNA-binding</keyword>
<keyword evidence="1 10" id="KW-0540">Nuclease</keyword>
<dbReference type="GO" id="GO:0016787">
    <property type="term" value="F:hydrolase activity"/>
    <property type="evidence" value="ECO:0007669"/>
    <property type="project" value="UniProtKB-KW"/>
</dbReference>
<dbReference type="EC" id="3.1.-.-" evidence="10"/>
<keyword evidence="11" id="KW-1133">Transmembrane helix</keyword>
<keyword evidence="8 10" id="KW-0464">Manganese</keyword>
<evidence type="ECO:0000256" key="4">
    <source>
        <dbReference type="ARBA" id="ARBA00022801"/>
    </source>
</evidence>
<dbReference type="NCBIfam" id="TIGR04329">
    <property type="entry name" value="cas1_PREFRAN"/>
    <property type="match status" value="1"/>
</dbReference>
<evidence type="ECO:0000256" key="3">
    <source>
        <dbReference type="ARBA" id="ARBA00022759"/>
    </source>
</evidence>
<accession>A0A4U2Z701</accession>
<keyword evidence="6 10" id="KW-0051">Antiviral defense</keyword>
<dbReference type="InterPro" id="IPR002729">
    <property type="entry name" value="CRISPR-assoc_Cas1"/>
</dbReference>
<dbReference type="CDD" id="cd09634">
    <property type="entry name" value="Cas1_I-II-III"/>
    <property type="match status" value="1"/>
</dbReference>